<dbReference type="PANTHER" id="PTHR43133">
    <property type="entry name" value="RNA POLYMERASE ECF-TYPE SIGMA FACTO"/>
    <property type="match status" value="1"/>
</dbReference>
<keyword evidence="4" id="KW-0804">Transcription</keyword>
<proteinExistence type="inferred from homology"/>
<dbReference type="InterPro" id="IPR007627">
    <property type="entry name" value="RNA_pol_sigma70_r2"/>
</dbReference>
<keyword evidence="2" id="KW-0805">Transcription regulation</keyword>
<dbReference type="InterPro" id="IPR039425">
    <property type="entry name" value="RNA_pol_sigma-70-like"/>
</dbReference>
<evidence type="ECO:0000256" key="3">
    <source>
        <dbReference type="ARBA" id="ARBA00023082"/>
    </source>
</evidence>
<evidence type="ECO:0000256" key="1">
    <source>
        <dbReference type="ARBA" id="ARBA00010641"/>
    </source>
</evidence>
<dbReference type="InterPro" id="IPR014284">
    <property type="entry name" value="RNA_pol_sigma-70_dom"/>
</dbReference>
<dbReference type="PANTHER" id="PTHR43133:SF51">
    <property type="entry name" value="RNA POLYMERASE SIGMA FACTOR"/>
    <property type="match status" value="1"/>
</dbReference>
<dbReference type="EMBL" id="JADILV010000052">
    <property type="protein sequence ID" value="MBO8484015.1"/>
    <property type="molecule type" value="Genomic_DNA"/>
</dbReference>
<evidence type="ECO:0000256" key="4">
    <source>
        <dbReference type="ARBA" id="ARBA00023163"/>
    </source>
</evidence>
<dbReference type="AlphaFoldDB" id="A0A940IIP5"/>
<dbReference type="SUPFAM" id="SSF88659">
    <property type="entry name" value="Sigma3 and sigma4 domains of RNA polymerase sigma factors"/>
    <property type="match status" value="1"/>
</dbReference>
<evidence type="ECO:0000256" key="2">
    <source>
        <dbReference type="ARBA" id="ARBA00023015"/>
    </source>
</evidence>
<dbReference type="Gene3D" id="1.10.10.10">
    <property type="entry name" value="Winged helix-like DNA-binding domain superfamily/Winged helix DNA-binding domain"/>
    <property type="match status" value="1"/>
</dbReference>
<dbReference type="InterPro" id="IPR036388">
    <property type="entry name" value="WH-like_DNA-bd_sf"/>
</dbReference>
<evidence type="ECO:0000259" key="6">
    <source>
        <dbReference type="Pfam" id="PF08281"/>
    </source>
</evidence>
<evidence type="ECO:0000313" key="8">
    <source>
        <dbReference type="Proteomes" id="UP000725002"/>
    </source>
</evidence>
<feature type="domain" description="RNA polymerase sigma-70 region 2" evidence="5">
    <location>
        <begin position="24"/>
        <end position="88"/>
    </location>
</feature>
<sequence length="179" mass="21486">MSDREIMRLYRSGERTKAFEAIVSVYSERLYWHIRRFTCSHEDTDDLLQDTFTKIWAALPSFREDAQLFTWIYRIATNEALNFLRRKKVRAMISFENIRSDMEKRIDTDPCFNGDAIQRQLHKAIQRLPPKQRLVFNLRYFDEMKYEQISEITGITTGSLKASYHHAYNKIKTELEKIF</sequence>
<dbReference type="SUPFAM" id="SSF88946">
    <property type="entry name" value="Sigma2 domain of RNA polymerase sigma factors"/>
    <property type="match status" value="1"/>
</dbReference>
<keyword evidence="3" id="KW-0731">Sigma factor</keyword>
<dbReference type="InterPro" id="IPR013325">
    <property type="entry name" value="RNA_pol_sigma_r2"/>
</dbReference>
<reference evidence="7" key="2">
    <citation type="journal article" date="2021" name="PeerJ">
        <title>Extensive microbial diversity within the chicken gut microbiome revealed by metagenomics and culture.</title>
        <authorList>
            <person name="Gilroy R."/>
            <person name="Ravi A."/>
            <person name="Getino M."/>
            <person name="Pursley I."/>
            <person name="Horton D.L."/>
            <person name="Alikhan N.F."/>
            <person name="Baker D."/>
            <person name="Gharbi K."/>
            <person name="Hall N."/>
            <person name="Watson M."/>
            <person name="Adriaenssens E.M."/>
            <person name="Foster-Nyarko E."/>
            <person name="Jarju S."/>
            <person name="Secka A."/>
            <person name="Antonio M."/>
            <person name="Oren A."/>
            <person name="Chaudhuri R.R."/>
            <person name="La Ragione R."/>
            <person name="Hildebrand F."/>
            <person name="Pallen M.J."/>
        </authorList>
    </citation>
    <scope>NUCLEOTIDE SEQUENCE</scope>
    <source>
        <strain evidence="7">G3-8215</strain>
    </source>
</reference>
<dbReference type="InterPro" id="IPR013249">
    <property type="entry name" value="RNA_pol_sigma70_r4_t2"/>
</dbReference>
<dbReference type="CDD" id="cd06171">
    <property type="entry name" value="Sigma70_r4"/>
    <property type="match status" value="1"/>
</dbReference>
<protein>
    <submittedName>
        <fullName evidence="7">Sigma-70 family RNA polymerase sigma factor</fullName>
    </submittedName>
</protein>
<evidence type="ECO:0000313" key="7">
    <source>
        <dbReference type="EMBL" id="MBO8484015.1"/>
    </source>
</evidence>
<dbReference type="InterPro" id="IPR013324">
    <property type="entry name" value="RNA_pol_sigma_r3/r4-like"/>
</dbReference>
<dbReference type="GO" id="GO:0016987">
    <property type="term" value="F:sigma factor activity"/>
    <property type="evidence" value="ECO:0007669"/>
    <property type="project" value="UniProtKB-KW"/>
</dbReference>
<dbReference type="Pfam" id="PF08281">
    <property type="entry name" value="Sigma70_r4_2"/>
    <property type="match status" value="1"/>
</dbReference>
<evidence type="ECO:0000259" key="5">
    <source>
        <dbReference type="Pfam" id="PF04542"/>
    </source>
</evidence>
<feature type="domain" description="RNA polymerase sigma factor 70 region 4 type 2" evidence="6">
    <location>
        <begin position="119"/>
        <end position="170"/>
    </location>
</feature>
<dbReference type="Gene3D" id="1.10.1740.10">
    <property type="match status" value="1"/>
</dbReference>
<reference evidence="7" key="1">
    <citation type="submission" date="2020-10" db="EMBL/GenBank/DDBJ databases">
        <authorList>
            <person name="Gilroy R."/>
        </authorList>
    </citation>
    <scope>NUCLEOTIDE SEQUENCE</scope>
    <source>
        <strain evidence="7">G3-8215</strain>
    </source>
</reference>
<accession>A0A940IIP5</accession>
<dbReference type="NCBIfam" id="TIGR02937">
    <property type="entry name" value="sigma70-ECF"/>
    <property type="match status" value="1"/>
</dbReference>
<organism evidence="7 8">
    <name type="scientific">Candidatus Cryptobacteroides avicola</name>
    <dbReference type="NCBI Taxonomy" id="2840757"/>
    <lineage>
        <taxon>Bacteria</taxon>
        <taxon>Pseudomonadati</taxon>
        <taxon>Bacteroidota</taxon>
        <taxon>Bacteroidia</taxon>
        <taxon>Bacteroidales</taxon>
        <taxon>Candidatus Cryptobacteroides</taxon>
    </lineage>
</organism>
<dbReference type="Proteomes" id="UP000725002">
    <property type="component" value="Unassembled WGS sequence"/>
</dbReference>
<gene>
    <name evidence="7" type="ORF">IAB75_07885</name>
</gene>
<dbReference type="Pfam" id="PF04542">
    <property type="entry name" value="Sigma70_r2"/>
    <property type="match status" value="1"/>
</dbReference>
<comment type="similarity">
    <text evidence="1">Belongs to the sigma-70 factor family. ECF subfamily.</text>
</comment>
<dbReference type="GO" id="GO:0003677">
    <property type="term" value="F:DNA binding"/>
    <property type="evidence" value="ECO:0007669"/>
    <property type="project" value="InterPro"/>
</dbReference>
<dbReference type="GO" id="GO:0006352">
    <property type="term" value="P:DNA-templated transcription initiation"/>
    <property type="evidence" value="ECO:0007669"/>
    <property type="project" value="InterPro"/>
</dbReference>
<comment type="caution">
    <text evidence="7">The sequence shown here is derived from an EMBL/GenBank/DDBJ whole genome shotgun (WGS) entry which is preliminary data.</text>
</comment>
<name>A0A940IIP5_9BACT</name>